<evidence type="ECO:0000256" key="3">
    <source>
        <dbReference type="ARBA" id="ARBA00022448"/>
    </source>
</evidence>
<dbReference type="Pfam" id="PF07690">
    <property type="entry name" value="MFS_1"/>
    <property type="match status" value="1"/>
</dbReference>
<dbReference type="EMBL" id="CP029077">
    <property type="protein sequence ID" value="QED23866.1"/>
    <property type="molecule type" value="Genomic_DNA"/>
</dbReference>
<evidence type="ECO:0000256" key="5">
    <source>
        <dbReference type="ARBA" id="ARBA00022692"/>
    </source>
</evidence>
<keyword evidence="6 8" id="KW-1133">Transmembrane helix</keyword>
<evidence type="ECO:0000256" key="7">
    <source>
        <dbReference type="ARBA" id="ARBA00023136"/>
    </source>
</evidence>
<name>A0A5B8XG44_9RICK</name>
<dbReference type="AlphaFoldDB" id="A0A5B8XG44"/>
<feature type="transmembrane region" description="Helical" evidence="8">
    <location>
        <begin position="173"/>
        <end position="191"/>
    </location>
</feature>
<dbReference type="Gene3D" id="1.20.1250.20">
    <property type="entry name" value="MFS general substrate transporter like domains"/>
    <property type="match status" value="2"/>
</dbReference>
<feature type="transmembrane region" description="Helical" evidence="8">
    <location>
        <begin position="101"/>
        <end position="120"/>
    </location>
</feature>
<feature type="transmembrane region" description="Helical" evidence="8">
    <location>
        <begin position="293"/>
        <end position="314"/>
    </location>
</feature>
<dbReference type="OrthoDB" id="9787815at2"/>
<feature type="transmembrane region" description="Helical" evidence="8">
    <location>
        <begin position="76"/>
        <end position="95"/>
    </location>
</feature>
<feature type="transmembrane region" description="Helical" evidence="8">
    <location>
        <begin position="383"/>
        <end position="405"/>
    </location>
</feature>
<dbReference type="GO" id="GO:0022857">
    <property type="term" value="F:transmembrane transporter activity"/>
    <property type="evidence" value="ECO:0007669"/>
    <property type="project" value="InterPro"/>
</dbReference>
<feature type="transmembrane region" description="Helical" evidence="8">
    <location>
        <begin position="229"/>
        <end position="248"/>
    </location>
</feature>
<evidence type="ECO:0000256" key="1">
    <source>
        <dbReference type="ARBA" id="ARBA00004429"/>
    </source>
</evidence>
<keyword evidence="7 8" id="KW-0472">Membrane</keyword>
<dbReference type="GO" id="GO:0005886">
    <property type="term" value="C:plasma membrane"/>
    <property type="evidence" value="ECO:0007669"/>
    <property type="project" value="UniProtKB-SubCell"/>
</dbReference>
<organism evidence="10 11">
    <name type="scientific">Candidatus Deianiraea vastatrix</name>
    <dbReference type="NCBI Taxonomy" id="2163644"/>
    <lineage>
        <taxon>Bacteria</taxon>
        <taxon>Pseudomonadati</taxon>
        <taxon>Pseudomonadota</taxon>
        <taxon>Alphaproteobacteria</taxon>
        <taxon>Rickettsiales</taxon>
        <taxon>Candidatus Deianiraeaceae</taxon>
        <taxon>Candidatus Deianiraea</taxon>
    </lineage>
</organism>
<reference evidence="10 11" key="1">
    <citation type="journal article" date="2019" name="ISME J.">
        <title>Deianiraea, an extracellular bacterium associated with the ciliate Paramecium, suggests an alternative scenario for the evolution of Rickettsiales.</title>
        <authorList>
            <person name="Castelli M."/>
            <person name="Sabaneyeva E."/>
            <person name="Lanzoni O."/>
            <person name="Lebedeva N."/>
            <person name="Floriano A.M."/>
            <person name="Gaiarsa S."/>
            <person name="Benken K."/>
            <person name="Modeo L."/>
            <person name="Bandi C."/>
            <person name="Potekhin A."/>
            <person name="Sassera D."/>
            <person name="Petroni G."/>
        </authorList>
    </citation>
    <scope>NUCLEOTIDE SEQUENCE [LARGE SCALE GENOMIC DNA]</scope>
    <source>
        <strain evidence="10">CyL4-1</strain>
    </source>
</reference>
<feature type="transmembrane region" description="Helical" evidence="8">
    <location>
        <begin position="268"/>
        <end position="286"/>
    </location>
</feature>
<feature type="domain" description="Major facilitator superfamily (MFS) profile" evidence="9">
    <location>
        <begin position="3"/>
        <end position="408"/>
    </location>
</feature>
<keyword evidence="11" id="KW-1185">Reference proteome</keyword>
<keyword evidence="4" id="KW-1003">Cell membrane</keyword>
<evidence type="ECO:0000256" key="6">
    <source>
        <dbReference type="ARBA" id="ARBA00022989"/>
    </source>
</evidence>
<evidence type="ECO:0000256" key="8">
    <source>
        <dbReference type="SAM" id="Phobius"/>
    </source>
</evidence>
<feature type="transmembrane region" description="Helical" evidence="8">
    <location>
        <begin position="320"/>
        <end position="344"/>
    </location>
</feature>
<accession>A0A5B8XG44</accession>
<dbReference type="PROSITE" id="PS50850">
    <property type="entry name" value="MFS"/>
    <property type="match status" value="1"/>
</dbReference>
<dbReference type="InterPro" id="IPR011701">
    <property type="entry name" value="MFS"/>
</dbReference>
<feature type="transmembrane region" description="Helical" evidence="8">
    <location>
        <begin position="356"/>
        <end position="377"/>
    </location>
</feature>
<evidence type="ECO:0000313" key="11">
    <source>
        <dbReference type="Proteomes" id="UP000321934"/>
    </source>
</evidence>
<dbReference type="InterPro" id="IPR020846">
    <property type="entry name" value="MFS_dom"/>
</dbReference>
<evidence type="ECO:0000259" key="9">
    <source>
        <dbReference type="PROSITE" id="PS50850"/>
    </source>
</evidence>
<comment type="subcellular location">
    <subcellularLocation>
        <location evidence="1">Cell inner membrane</location>
        <topology evidence="1">Multi-pass membrane protein</topology>
    </subcellularLocation>
</comment>
<dbReference type="SUPFAM" id="SSF103473">
    <property type="entry name" value="MFS general substrate transporter"/>
    <property type="match status" value="1"/>
</dbReference>
<feature type="transmembrane region" description="Helical" evidence="8">
    <location>
        <begin position="141"/>
        <end position="161"/>
    </location>
</feature>
<dbReference type="PANTHER" id="PTHR12778:SF10">
    <property type="entry name" value="MAJOR FACILITATOR SUPERFAMILY DOMAIN-CONTAINING PROTEIN 3"/>
    <property type="match status" value="1"/>
</dbReference>
<evidence type="ECO:0000256" key="4">
    <source>
        <dbReference type="ARBA" id="ARBA00022519"/>
    </source>
</evidence>
<comment type="similarity">
    <text evidence="2">Belongs to the major facilitator superfamily.</text>
</comment>
<feature type="transmembrane region" description="Helical" evidence="8">
    <location>
        <begin position="37"/>
        <end position="55"/>
    </location>
</feature>
<dbReference type="RefSeq" id="WP_161982882.1">
    <property type="nucleotide sequence ID" value="NZ_CP029077.1"/>
</dbReference>
<gene>
    <name evidence="10" type="ORF">Deia_01085</name>
</gene>
<keyword evidence="3" id="KW-0813">Transport</keyword>
<keyword evidence="5 8" id="KW-0812">Transmembrane</keyword>
<dbReference type="Proteomes" id="UP000321934">
    <property type="component" value="Chromosome"/>
</dbReference>
<evidence type="ECO:0000313" key="10">
    <source>
        <dbReference type="EMBL" id="QED23866.1"/>
    </source>
</evidence>
<sequence length="410" mass="45174">MLNSFIFFILGIVSGLPLALTASTFSMRLVDLGISKSTIGALGILGFVYSFKFLYSPILDYFSLPVIKKILPKRRDWMALSAVLCATGMIFSSFVSNADDLFLISACVLFIAISSTLFDISCDAFRIEAVSRDKQGGITAIFIYGYRVGMLISGGFALFLADKYGWKMTYLSLAGIYLSLAAIGILLSLSIKHEYKEQHNSKNETFATKFRTIFLNPFIDLLKKPYTKIFLLMIAIFKITDVYVGQMMNPFLVEIGFSKSEIAAVVKGFGFFATLIGAGFGGYLTTKFSSSKIIIFAILFQIFANQLFILQNHFGHNVYVLSGVIAIENFSSSIGNIVLVFCISRACNRQFSATQYAVMSSFASFSRSVLSAGSGFLASNLGWNAFFLTAGLLEIPCLLIAIFLMRKKVL</sequence>
<evidence type="ECO:0000256" key="2">
    <source>
        <dbReference type="ARBA" id="ARBA00008335"/>
    </source>
</evidence>
<proteinExistence type="inferred from homology"/>
<dbReference type="InterPro" id="IPR004752">
    <property type="entry name" value="AmpG_permease/AT-1"/>
</dbReference>
<dbReference type="InterPro" id="IPR036259">
    <property type="entry name" value="MFS_trans_sf"/>
</dbReference>
<protein>
    <submittedName>
        <fullName evidence="10">MFS transporter</fullName>
    </submittedName>
</protein>
<keyword evidence="4" id="KW-0997">Cell inner membrane</keyword>
<dbReference type="PANTHER" id="PTHR12778">
    <property type="entry name" value="SOLUTE CARRIER FAMILY 33 ACETYL-COA TRANSPORTER -RELATED"/>
    <property type="match status" value="1"/>
</dbReference>